<dbReference type="EMBL" id="QNQT01000001">
    <property type="protein sequence ID" value="RDU38979.1"/>
    <property type="molecule type" value="Genomic_DNA"/>
</dbReference>
<keyword evidence="1" id="KW-1133">Transmembrane helix</keyword>
<evidence type="ECO:0000313" key="2">
    <source>
        <dbReference type="EMBL" id="RDU38979.1"/>
    </source>
</evidence>
<organism evidence="2 3">
    <name type="scientific">Neobacillus piezotolerans</name>
    <dbReference type="NCBI Taxonomy" id="2259171"/>
    <lineage>
        <taxon>Bacteria</taxon>
        <taxon>Bacillati</taxon>
        <taxon>Bacillota</taxon>
        <taxon>Bacilli</taxon>
        <taxon>Bacillales</taxon>
        <taxon>Bacillaceae</taxon>
        <taxon>Neobacillus</taxon>
    </lineage>
</organism>
<feature type="transmembrane region" description="Helical" evidence="1">
    <location>
        <begin position="12"/>
        <end position="34"/>
    </location>
</feature>
<feature type="transmembrane region" description="Helical" evidence="1">
    <location>
        <begin position="54"/>
        <end position="74"/>
    </location>
</feature>
<name>A0A3D8GXQ5_9BACI</name>
<feature type="transmembrane region" description="Helical" evidence="1">
    <location>
        <begin position="169"/>
        <end position="190"/>
    </location>
</feature>
<proteinExistence type="predicted"/>
<dbReference type="PANTHER" id="PTHR43471">
    <property type="entry name" value="ABC TRANSPORTER PERMEASE"/>
    <property type="match status" value="1"/>
</dbReference>
<protein>
    <submittedName>
        <fullName evidence="2">ABC transporter permease</fullName>
    </submittedName>
</protein>
<feature type="transmembrane region" description="Helical" evidence="1">
    <location>
        <begin position="136"/>
        <end position="157"/>
    </location>
</feature>
<dbReference type="Proteomes" id="UP000257144">
    <property type="component" value="Unassembled WGS sequence"/>
</dbReference>
<dbReference type="AlphaFoldDB" id="A0A3D8GXQ5"/>
<keyword evidence="1" id="KW-0472">Membrane</keyword>
<reference evidence="2 3" key="1">
    <citation type="submission" date="2018-07" db="EMBL/GenBank/DDBJ databases">
        <title>Bacillus sp. YLB-04 draft genome sequence.</title>
        <authorList>
            <person name="Yu L."/>
            <person name="Tang X."/>
        </authorList>
    </citation>
    <scope>NUCLEOTIDE SEQUENCE [LARGE SCALE GENOMIC DNA]</scope>
    <source>
        <strain evidence="2 3">YLB-04</strain>
    </source>
</reference>
<feature type="transmembrane region" description="Helical" evidence="1">
    <location>
        <begin position="235"/>
        <end position="257"/>
    </location>
</feature>
<dbReference type="OrthoDB" id="9815855at2"/>
<dbReference type="PANTHER" id="PTHR43471:SF12">
    <property type="entry name" value="HYPOTHETICAL MEMBRANE PROTEIN, CONSERVED"/>
    <property type="match status" value="1"/>
</dbReference>
<feature type="transmembrane region" description="Helical" evidence="1">
    <location>
        <begin position="110"/>
        <end position="129"/>
    </location>
</feature>
<evidence type="ECO:0000313" key="3">
    <source>
        <dbReference type="Proteomes" id="UP000257144"/>
    </source>
</evidence>
<keyword evidence="3" id="KW-1185">Reference proteome</keyword>
<accession>A0A3D8GXQ5</accession>
<keyword evidence="1" id="KW-0812">Transmembrane</keyword>
<gene>
    <name evidence="2" type="ORF">DRW41_03010</name>
</gene>
<sequence>MLKEYKLRFRSYKSFLGLMFYLLAVSIFVAGFVFLNSQSMGGAYVRPDESRMMFMILSFIQLGLILFITPGLTAGVISGEREKQTLNILLTTTQSSGAIIIGKLVSSVSFLLLMIFASLPIYSIVFLFGGISPLQLLTVLGYYIFIIFVFGSFGVLYSTLIRRTIVSMISTYGTALFFTAGTAFLMLVSLQFGHGAQGSNPVPYFLAMLNPFAILIGIFEPSATDGLSGQTGIDFPLWAALLISYTLLFTAAILISIRKLRPKAGTKR</sequence>
<evidence type="ECO:0000256" key="1">
    <source>
        <dbReference type="SAM" id="Phobius"/>
    </source>
</evidence>
<comment type="caution">
    <text evidence="2">The sequence shown here is derived from an EMBL/GenBank/DDBJ whole genome shotgun (WGS) entry which is preliminary data.</text>
</comment>